<evidence type="ECO:0000313" key="9">
    <source>
        <dbReference type="Proteomes" id="UP000001937"/>
    </source>
</evidence>
<dbReference type="eggNOG" id="COG2710">
    <property type="taxonomic scope" value="Bacteria"/>
</dbReference>
<dbReference type="HOGENOM" id="CLU_025876_1_1_11"/>
<dbReference type="SUPFAM" id="SSF53807">
    <property type="entry name" value="Helical backbone' metal receptor"/>
    <property type="match status" value="1"/>
</dbReference>
<dbReference type="OrthoDB" id="9762718at2"/>
<comment type="pathway">
    <text evidence="2">Cofactor biosynthesis; Fe-Mo cofactor biosynthesis.</text>
</comment>
<dbReference type="PhylomeDB" id="Q2J4G1"/>
<evidence type="ECO:0000256" key="5">
    <source>
        <dbReference type="ARBA" id="ARBA00023231"/>
    </source>
</evidence>
<evidence type="ECO:0000256" key="3">
    <source>
        <dbReference type="ARBA" id="ARBA00011002"/>
    </source>
</evidence>
<dbReference type="InterPro" id="IPR000510">
    <property type="entry name" value="Nase/OxRdtase_comp1"/>
</dbReference>
<dbReference type="SMR" id="Q2J4G1"/>
<keyword evidence="9" id="KW-1185">Reference proteome</keyword>
<organism evidence="8 9">
    <name type="scientific">Frankia casuarinae (strain DSM 45818 / CECT 9043 / HFP020203 / CcI3)</name>
    <dbReference type="NCBI Taxonomy" id="106370"/>
    <lineage>
        <taxon>Bacteria</taxon>
        <taxon>Bacillati</taxon>
        <taxon>Actinomycetota</taxon>
        <taxon>Actinomycetes</taxon>
        <taxon>Frankiales</taxon>
        <taxon>Frankiaceae</taxon>
        <taxon>Frankia</taxon>
    </lineage>
</organism>
<dbReference type="InterPro" id="IPR005973">
    <property type="entry name" value="NifE"/>
</dbReference>
<dbReference type="GO" id="GO:0065003">
    <property type="term" value="P:protein-containing complex assembly"/>
    <property type="evidence" value="ECO:0007669"/>
    <property type="project" value="InterPro"/>
</dbReference>
<dbReference type="GO" id="GO:0016163">
    <property type="term" value="F:nitrogenase activity"/>
    <property type="evidence" value="ECO:0007669"/>
    <property type="project" value="InterPro"/>
</dbReference>
<dbReference type="Pfam" id="PF00148">
    <property type="entry name" value="Oxidored_nitro"/>
    <property type="match status" value="1"/>
</dbReference>
<dbReference type="RefSeq" id="WP_011438839.1">
    <property type="nucleotide sequence ID" value="NC_007777.1"/>
</dbReference>
<dbReference type="EMBL" id="CP000249">
    <property type="protein sequence ID" value="ABD13831.1"/>
    <property type="molecule type" value="Genomic_DNA"/>
</dbReference>
<dbReference type="Gene3D" id="3.40.50.12380">
    <property type="entry name" value="Nitrogenase MoFe cofactor biosynthesis protein NifE, C-terminal"/>
    <property type="match status" value="1"/>
</dbReference>
<evidence type="ECO:0000256" key="1">
    <source>
        <dbReference type="ARBA" id="ARBA00003171"/>
    </source>
</evidence>
<dbReference type="PANTHER" id="PTHR42956">
    <property type="entry name" value="NITROGENASE IRON-MOLYBDENUM COFACTOR BIOSYNTHESIS PROTEIN NIFE"/>
    <property type="match status" value="1"/>
</dbReference>
<evidence type="ECO:0000259" key="7">
    <source>
        <dbReference type="Pfam" id="PF00148"/>
    </source>
</evidence>
<dbReference type="InterPro" id="IPR000318">
    <property type="entry name" value="Nase_comp1_CS"/>
</dbReference>
<name>Q2J4G1_FRACC</name>
<dbReference type="NCBIfam" id="TIGR01283">
    <property type="entry name" value="nifE"/>
    <property type="match status" value="1"/>
</dbReference>
<keyword evidence="8" id="KW-0560">Oxidoreductase</keyword>
<keyword evidence="5 6" id="KW-0535">Nitrogen fixation</keyword>
<dbReference type="Gene3D" id="3.40.50.1980">
    <property type="entry name" value="Nitrogenase molybdenum iron protein domain"/>
    <property type="match status" value="1"/>
</dbReference>
<reference evidence="8 9" key="1">
    <citation type="journal article" date="2007" name="Genome Res.">
        <title>Genome characteristics of facultatively symbiotic Frankia sp. strains reflect host range and host plant biogeography.</title>
        <authorList>
            <person name="Normand P."/>
            <person name="Lapierre P."/>
            <person name="Tisa L.S."/>
            <person name="Gogarten J.P."/>
            <person name="Alloisio N."/>
            <person name="Bagnarol E."/>
            <person name="Bassi C.A."/>
            <person name="Berry A.M."/>
            <person name="Bickhart D.M."/>
            <person name="Choisne N."/>
            <person name="Couloux A."/>
            <person name="Cournoyer B."/>
            <person name="Cruveiller S."/>
            <person name="Daubin V."/>
            <person name="Demange N."/>
            <person name="Francino M.P."/>
            <person name="Goltsman E."/>
            <person name="Huang Y."/>
            <person name="Kopp O.R."/>
            <person name="Labarre L."/>
            <person name="Lapidus A."/>
            <person name="Lavire C."/>
            <person name="Marechal J."/>
            <person name="Martinez M."/>
            <person name="Mastronunzio J.E."/>
            <person name="Mullin B.C."/>
            <person name="Niemann J."/>
            <person name="Pujic P."/>
            <person name="Rawnsley T."/>
            <person name="Rouy Z."/>
            <person name="Schenowitz C."/>
            <person name="Sellstedt A."/>
            <person name="Tavares F."/>
            <person name="Tomkins J.P."/>
            <person name="Vallenet D."/>
            <person name="Valverde C."/>
            <person name="Wall L.G."/>
            <person name="Wang Y."/>
            <person name="Medigue C."/>
            <person name="Benson D.R."/>
        </authorList>
    </citation>
    <scope>NUCLEOTIDE SEQUENCE [LARGE SCALE GENOMIC DNA]</scope>
    <source>
        <strain evidence="9">DSM 45818 / CECT 9043 / CcI3</strain>
    </source>
</reference>
<feature type="domain" description="Nitrogenase/oxidoreductase component 1" evidence="7">
    <location>
        <begin position="42"/>
        <end position="433"/>
    </location>
</feature>
<dbReference type="KEGG" id="fra:Francci3_4485"/>
<evidence type="ECO:0000256" key="6">
    <source>
        <dbReference type="RuleBase" id="RU004021"/>
    </source>
</evidence>
<dbReference type="PROSITE" id="PS00699">
    <property type="entry name" value="NITROGENASE_1_1"/>
    <property type="match status" value="1"/>
</dbReference>
<comment type="function">
    <text evidence="1">This protein may play a role in the biosynthesis of the prosthetic group of nitrogenase (FeMo cofactor).</text>
</comment>
<dbReference type="PANTHER" id="PTHR42956:SF1">
    <property type="entry name" value="NITROGENASE IRON-MOLYBDENUM COFACTOR BIOSYNTHESIS PROTEIN NIFE"/>
    <property type="match status" value="1"/>
</dbReference>
<gene>
    <name evidence="8" type="ordered locus">Francci3_4485</name>
</gene>
<dbReference type="Proteomes" id="UP000001937">
    <property type="component" value="Chromosome"/>
</dbReference>
<sequence>MAATERVALFTEPACNHNNAKSTKARKAGCPKPKPGGTSGGCAFDGAMITLVPIADCAHVVHGPIGCAGNSWDGRGSLSSGPVLYRHGFTTDMAENDVVLGGEQRLFDTILEVVERHSPPAVFVYSTCVTAMIGDDLDAVCAAAAAESGVPVIPIHSPGFVGSKNLGNRLAGQALLDHVIGTVEPELTTDRDVNLIGEYNIAGELWDVLPLLSRLGLRVQACISGDARYRDVAAAHRARATMVVCSRALLGLARGLQERYGIPWFEGSFYGTRAMGDTLRGFARLLEDDELSRRTEELIAVEEAAVAVALEPYRRRLAGRKAVLYTGGVKSWSIVSALQDLGIEVVGSGITKSSDGDVDKIRELLGDAKMIKEGSPRELLRVAEQTGADILVAGGRNQYTALKGRLPFLDINQERHIPYAGYTGMVELARRLDLAIASPVWEQVSRPAPWDLVGAR</sequence>
<evidence type="ECO:0000313" key="8">
    <source>
        <dbReference type="EMBL" id="ABD13831.1"/>
    </source>
</evidence>
<dbReference type="STRING" id="106370.Francci3_4485"/>
<accession>Q2J4G1</accession>
<dbReference type="PROSITE" id="PS00090">
    <property type="entry name" value="NITROGENASE_1_2"/>
    <property type="match status" value="1"/>
</dbReference>
<evidence type="ECO:0000256" key="2">
    <source>
        <dbReference type="ARBA" id="ARBA00005155"/>
    </source>
</evidence>
<dbReference type="AlphaFoldDB" id="Q2J4G1"/>
<comment type="similarity">
    <text evidence="3 6">Belongs to the NifD/NifK/NifE/NifN family.</text>
</comment>
<proteinExistence type="inferred from homology"/>
<dbReference type="InterPro" id="IPR049939">
    <property type="entry name" value="NifE-like"/>
</dbReference>
<dbReference type="UniPathway" id="UPA00782"/>
<evidence type="ECO:0000256" key="4">
    <source>
        <dbReference type="ARBA" id="ARBA00013280"/>
    </source>
</evidence>
<protein>
    <recommendedName>
        <fullName evidence="4">Nitrogenase iron-molybdenum cofactor biosynthesis protein NifE</fullName>
    </recommendedName>
</protein>